<dbReference type="AlphaFoldDB" id="A0A2S3UY97"/>
<name>A0A2S3UY97_9HYPH</name>
<protein>
    <submittedName>
        <fullName evidence="1">Uncharacterized protein</fullName>
    </submittedName>
</protein>
<proteinExistence type="predicted"/>
<sequence length="282" mass="30346">MRRFAFQLAGALSQRVLITTHLMVHSRSPARRVAQHDLIDRTSSATKSGGRELTTGGRLWKVFGRRRTSCPIPRIALRRTAGRKPSKTGQMSHNQRSLALGLAFLVTAFPFVPEAAATGIASDYTKIRLEACTQISAADAEEGTFGGAWQCAGYKGQPVYVAEGDLRMFVSFGPTAADEPAAGQTLPNFNTVNETLEWRLRDGVPFATILRWFPSVDESGKTGSVLIVTQLRPGGGTCQIARIDAQANKDANVLARQAADTMAGSFDCSNPPAVMGTPGMLY</sequence>
<dbReference type="Proteomes" id="UP000236959">
    <property type="component" value="Unassembled WGS sequence"/>
</dbReference>
<accession>A0A2S3UY97</accession>
<evidence type="ECO:0000313" key="2">
    <source>
        <dbReference type="Proteomes" id="UP000236959"/>
    </source>
</evidence>
<gene>
    <name evidence="1" type="ORF">CLV41_102105</name>
</gene>
<keyword evidence="2" id="KW-1185">Reference proteome</keyword>
<comment type="caution">
    <text evidence="1">The sequence shown here is derived from an EMBL/GenBank/DDBJ whole genome shotgun (WGS) entry which is preliminary data.</text>
</comment>
<reference evidence="1 2" key="1">
    <citation type="submission" date="2018-01" db="EMBL/GenBank/DDBJ databases">
        <title>Genomic Encyclopedia of Archaeal and Bacterial Type Strains, Phase II (KMG-II): from individual species to whole genera.</title>
        <authorList>
            <person name="Goeker M."/>
        </authorList>
    </citation>
    <scope>NUCLEOTIDE SEQUENCE [LARGE SCALE GENOMIC DNA]</scope>
    <source>
        <strain evidence="1 2">DSM 17023</strain>
    </source>
</reference>
<evidence type="ECO:0000313" key="1">
    <source>
        <dbReference type="EMBL" id="POF32702.1"/>
    </source>
</evidence>
<dbReference type="EMBL" id="PPCN01000002">
    <property type="protein sequence ID" value="POF32702.1"/>
    <property type="molecule type" value="Genomic_DNA"/>
</dbReference>
<organism evidence="1 2">
    <name type="scientific">Roseibium marinum</name>
    <dbReference type="NCBI Taxonomy" id="281252"/>
    <lineage>
        <taxon>Bacteria</taxon>
        <taxon>Pseudomonadati</taxon>
        <taxon>Pseudomonadota</taxon>
        <taxon>Alphaproteobacteria</taxon>
        <taxon>Hyphomicrobiales</taxon>
        <taxon>Stappiaceae</taxon>
        <taxon>Roseibium</taxon>
    </lineage>
</organism>